<evidence type="ECO:0000313" key="2">
    <source>
        <dbReference type="Proteomes" id="UP000306509"/>
    </source>
</evidence>
<gene>
    <name evidence="1" type="ORF">DSM106044_01663</name>
</gene>
<dbReference type="Gene3D" id="3.30.420.40">
    <property type="match status" value="1"/>
</dbReference>
<dbReference type="Proteomes" id="UP000306509">
    <property type="component" value="Unassembled WGS sequence"/>
</dbReference>
<sequence>MIGIEMTGNSIHIVSGFLTGKGVRISDAFSIPTPWGALRNGYIKNAKGLSAELKGAFLDHNLIKEKQVCFVVDGTALKRKEVEVPVEKREIILQIMQREMGELIADEDHVIDYIVKDVFKKNNKRYMRCILYAIPKIFLRDYMGLCEESSLNLKNIDTLNESIIKQIDKKDKGIIKEQTFSVKKKKVKKTNKKKLESIDNFESGSEVETDEYKRVSIEGKVKIWIGLYYEKIKIMTNGIDGDIFTKTIMLEGLNTNLGEDREYESEIEAEKSMMILYIKEIKQFISFQKSVLPDNPVESIYLYGEFSMLAKMSELTEAMVDLPTTFISIPKAVKGISNTDYPKYAGAIGCLLRS</sequence>
<protein>
    <submittedName>
        <fullName evidence="1">Type IV pilus assembly protein PilM</fullName>
    </submittedName>
</protein>
<evidence type="ECO:0000313" key="1">
    <source>
        <dbReference type="EMBL" id="TLD01443.1"/>
    </source>
</evidence>
<dbReference type="EMBL" id="QGQD01000038">
    <property type="protein sequence ID" value="TLD01443.1"/>
    <property type="molecule type" value="Genomic_DNA"/>
</dbReference>
<keyword evidence="2" id="KW-1185">Reference proteome</keyword>
<name>A0A4U8QB10_9FIRM</name>
<dbReference type="STRING" id="180332.GCA_000797495_03370"/>
<reference evidence="1 2" key="1">
    <citation type="journal article" date="2019" name="Anaerobe">
        <title>Detection of Robinsoniella peoriensis in multiple bone samples of a trauma patient.</title>
        <authorList>
            <person name="Schrottner P."/>
            <person name="Hartwich K."/>
            <person name="Bunk B."/>
            <person name="Schober I."/>
            <person name="Helbig S."/>
            <person name="Rudolph W.W."/>
            <person name="Gunzer F."/>
        </authorList>
    </citation>
    <scope>NUCLEOTIDE SEQUENCE [LARGE SCALE GENOMIC DNA]</scope>
    <source>
        <strain evidence="1 2">DSM 106044</strain>
    </source>
</reference>
<accession>A0A4U8QB10</accession>
<dbReference type="RefSeq" id="WP_138002252.1">
    <property type="nucleotide sequence ID" value="NZ_QGQD01000038.1"/>
</dbReference>
<organism evidence="1 2">
    <name type="scientific">Robinsoniella peoriensis</name>
    <dbReference type="NCBI Taxonomy" id="180332"/>
    <lineage>
        <taxon>Bacteria</taxon>
        <taxon>Bacillati</taxon>
        <taxon>Bacillota</taxon>
        <taxon>Clostridia</taxon>
        <taxon>Lachnospirales</taxon>
        <taxon>Lachnospiraceae</taxon>
        <taxon>Robinsoniella</taxon>
    </lineage>
</organism>
<proteinExistence type="predicted"/>
<comment type="caution">
    <text evidence="1">The sequence shown here is derived from an EMBL/GenBank/DDBJ whole genome shotgun (WGS) entry which is preliminary data.</text>
</comment>
<dbReference type="AlphaFoldDB" id="A0A4U8QB10"/>